<evidence type="ECO:0000313" key="1">
    <source>
        <dbReference type="EMBL" id="GLS04422.1"/>
    </source>
</evidence>
<dbReference type="Proteomes" id="UP001156836">
    <property type="component" value="Unassembled WGS sequence"/>
</dbReference>
<reference evidence="2" key="1">
    <citation type="journal article" date="2019" name="Int. J. Syst. Evol. Microbiol.">
        <title>The Global Catalogue of Microorganisms (GCM) 10K type strain sequencing project: providing services to taxonomists for standard genome sequencing and annotation.</title>
        <authorList>
            <consortium name="The Broad Institute Genomics Platform"/>
            <consortium name="The Broad Institute Genome Sequencing Center for Infectious Disease"/>
            <person name="Wu L."/>
            <person name="Ma J."/>
        </authorList>
    </citation>
    <scope>NUCLEOTIDE SEQUENCE [LARGE SCALE GENOMIC DNA]</scope>
    <source>
        <strain evidence="2">NBRC 104970</strain>
    </source>
</reference>
<protein>
    <recommendedName>
        <fullName evidence="3">DUF2946 domain-containing protein</fullName>
    </recommendedName>
</protein>
<organism evidence="1 2">
    <name type="scientific">Chitiniphilus shinanonensis</name>
    <dbReference type="NCBI Taxonomy" id="553088"/>
    <lineage>
        <taxon>Bacteria</taxon>
        <taxon>Pseudomonadati</taxon>
        <taxon>Pseudomonadota</taxon>
        <taxon>Betaproteobacteria</taxon>
        <taxon>Neisseriales</taxon>
        <taxon>Chitinibacteraceae</taxon>
        <taxon>Chitiniphilus</taxon>
    </lineage>
</organism>
<dbReference type="InterPro" id="IPR021333">
    <property type="entry name" value="DUF2946"/>
</dbReference>
<comment type="caution">
    <text evidence="1">The sequence shown here is derived from an EMBL/GenBank/DDBJ whole genome shotgun (WGS) entry which is preliminary data.</text>
</comment>
<gene>
    <name evidence="1" type="ORF">GCM10007860_15690</name>
</gene>
<dbReference type="RefSeq" id="WP_026262865.1">
    <property type="nucleotide sequence ID" value="NZ_BSOZ01000018.1"/>
</dbReference>
<name>A0ABQ6BSK2_9NEIS</name>
<proteinExistence type="predicted"/>
<dbReference type="EMBL" id="BSOZ01000018">
    <property type="protein sequence ID" value="GLS04422.1"/>
    <property type="molecule type" value="Genomic_DNA"/>
</dbReference>
<dbReference type="Pfam" id="PF11162">
    <property type="entry name" value="DUF2946"/>
    <property type="match status" value="1"/>
</dbReference>
<accession>A0ABQ6BSK2</accession>
<sequence length="133" mass="14074">MSNRYGVFLRKSWWRKALGLALFAVLLNALAPSVSMTRAALLESPLDALVVCSVQTSEHPSQTSKPSLLDALSANYCQYCVTHAGSFGLAPVEQPPGLPSLAAIPATIQAHRHVASVDALLLPPPRGPPSLHA</sequence>
<evidence type="ECO:0000313" key="2">
    <source>
        <dbReference type="Proteomes" id="UP001156836"/>
    </source>
</evidence>
<evidence type="ECO:0008006" key="3">
    <source>
        <dbReference type="Google" id="ProtNLM"/>
    </source>
</evidence>
<keyword evidence="2" id="KW-1185">Reference proteome</keyword>